<feature type="domain" description="M23ase beta-sheet core" evidence="7">
    <location>
        <begin position="245"/>
        <end position="339"/>
    </location>
</feature>
<keyword evidence="9" id="KW-1185">Reference proteome</keyword>
<comment type="caution">
    <text evidence="8">The sequence shown here is derived from an EMBL/GenBank/DDBJ whole genome shotgun (WGS) entry which is preliminary data.</text>
</comment>
<dbReference type="GO" id="GO:0006508">
    <property type="term" value="P:proteolysis"/>
    <property type="evidence" value="ECO:0007669"/>
    <property type="project" value="UniProtKB-KW"/>
</dbReference>
<accession>A0A850HEU1</accession>
<dbReference type="InterPro" id="IPR050570">
    <property type="entry name" value="Cell_wall_metabolism_enzyme"/>
</dbReference>
<name>A0A850HEU1_9SPHN</name>
<keyword evidence="2" id="KW-0645">Protease</keyword>
<reference evidence="8 9" key="1">
    <citation type="submission" date="2020-06" db="EMBL/GenBank/DDBJ databases">
        <title>Altererythrobacter lutimaris sp. nov., a marine bacterium isolated from a tidal flat.</title>
        <authorList>
            <person name="Kim D."/>
            <person name="Yoo Y."/>
            <person name="Kim J.-J."/>
        </authorList>
    </citation>
    <scope>NUCLEOTIDE SEQUENCE [LARGE SCALE GENOMIC DNA]</scope>
    <source>
        <strain evidence="8 9">JGD-16</strain>
    </source>
</reference>
<keyword evidence="5" id="KW-0862">Zinc</keyword>
<organism evidence="8 9">
    <name type="scientific">Altererythrobacter lutimaris</name>
    <dbReference type="NCBI Taxonomy" id="2743979"/>
    <lineage>
        <taxon>Bacteria</taxon>
        <taxon>Pseudomonadati</taxon>
        <taxon>Pseudomonadota</taxon>
        <taxon>Alphaproteobacteria</taxon>
        <taxon>Sphingomonadales</taxon>
        <taxon>Erythrobacteraceae</taxon>
        <taxon>Altererythrobacter</taxon>
    </lineage>
</organism>
<evidence type="ECO:0000313" key="9">
    <source>
        <dbReference type="Proteomes" id="UP000546031"/>
    </source>
</evidence>
<dbReference type="Proteomes" id="UP000546031">
    <property type="component" value="Unassembled WGS sequence"/>
</dbReference>
<dbReference type="InterPro" id="IPR016047">
    <property type="entry name" value="M23ase_b-sheet_dom"/>
</dbReference>
<evidence type="ECO:0000313" key="8">
    <source>
        <dbReference type="EMBL" id="NVE95438.1"/>
    </source>
</evidence>
<dbReference type="AlphaFoldDB" id="A0A850HEU1"/>
<keyword evidence="6" id="KW-0482">Metalloprotease</keyword>
<dbReference type="Gene3D" id="2.70.70.10">
    <property type="entry name" value="Glucose Permease (Domain IIA)"/>
    <property type="match status" value="1"/>
</dbReference>
<dbReference type="GO" id="GO:0004222">
    <property type="term" value="F:metalloendopeptidase activity"/>
    <property type="evidence" value="ECO:0007669"/>
    <property type="project" value="TreeGrafter"/>
</dbReference>
<keyword evidence="3" id="KW-0479">Metal-binding</keyword>
<dbReference type="Pfam" id="PF01551">
    <property type="entry name" value="Peptidase_M23"/>
    <property type="match status" value="1"/>
</dbReference>
<sequence>MRSQGHVRFIKVSSRVQMAAAAVVLGLLIGWALSLGAMAWTKYQAEANRLSLLEREAKVATAEERRAAYGENLQAVADDLQRRQEFLEGITDALPVDALEKGTVTDSSGEAAEMIEKVGASFPEAVGLATIEARQIAFVERLTKFADQRSARAAKGIQKLGLDPKAIVSRAERDAMGGPLELLSTSADGSIDPRFERLGLSLARMTALENGLDGLPQVMPTSAQQTTISSGFGPRRDPFTRRAAMHRGLDFKGPTGSDIYSTGKGVVSFVGHKAGYGKTVEIRHGNGVITRYAHMSRFHAKVGDQVSAGDLIGAIGSTGRSTGPHLHFEVRINDRAVNPRFFLETVPDVLEEVRRPTELASR</sequence>
<dbReference type="EMBL" id="JABWTA010000001">
    <property type="protein sequence ID" value="NVE95438.1"/>
    <property type="molecule type" value="Genomic_DNA"/>
</dbReference>
<evidence type="ECO:0000256" key="4">
    <source>
        <dbReference type="ARBA" id="ARBA00022801"/>
    </source>
</evidence>
<dbReference type="FunFam" id="2.70.70.10:FF:000006">
    <property type="entry name" value="M23 family peptidase"/>
    <property type="match status" value="1"/>
</dbReference>
<dbReference type="PANTHER" id="PTHR21666:SF288">
    <property type="entry name" value="CELL DIVISION PROTEIN YTFB"/>
    <property type="match status" value="1"/>
</dbReference>
<evidence type="ECO:0000256" key="2">
    <source>
        <dbReference type="ARBA" id="ARBA00022670"/>
    </source>
</evidence>
<evidence type="ECO:0000256" key="1">
    <source>
        <dbReference type="ARBA" id="ARBA00001947"/>
    </source>
</evidence>
<dbReference type="GO" id="GO:0046872">
    <property type="term" value="F:metal ion binding"/>
    <property type="evidence" value="ECO:0007669"/>
    <property type="project" value="UniProtKB-KW"/>
</dbReference>
<proteinExistence type="predicted"/>
<comment type="cofactor">
    <cofactor evidence="1">
        <name>Zn(2+)</name>
        <dbReference type="ChEBI" id="CHEBI:29105"/>
    </cofactor>
</comment>
<keyword evidence="4" id="KW-0378">Hydrolase</keyword>
<evidence type="ECO:0000256" key="5">
    <source>
        <dbReference type="ARBA" id="ARBA00022833"/>
    </source>
</evidence>
<evidence type="ECO:0000256" key="3">
    <source>
        <dbReference type="ARBA" id="ARBA00022723"/>
    </source>
</evidence>
<evidence type="ECO:0000256" key="6">
    <source>
        <dbReference type="ARBA" id="ARBA00023049"/>
    </source>
</evidence>
<dbReference type="PANTHER" id="PTHR21666">
    <property type="entry name" value="PEPTIDASE-RELATED"/>
    <property type="match status" value="1"/>
</dbReference>
<dbReference type="InterPro" id="IPR011055">
    <property type="entry name" value="Dup_hybrid_motif"/>
</dbReference>
<evidence type="ECO:0000259" key="7">
    <source>
        <dbReference type="Pfam" id="PF01551"/>
    </source>
</evidence>
<dbReference type="SUPFAM" id="SSF51261">
    <property type="entry name" value="Duplicated hybrid motif"/>
    <property type="match status" value="1"/>
</dbReference>
<gene>
    <name evidence="8" type="ORF">HUO12_11050</name>
</gene>
<protein>
    <submittedName>
        <fullName evidence="8">M23 family metallopeptidase</fullName>
    </submittedName>
</protein>
<dbReference type="CDD" id="cd12797">
    <property type="entry name" value="M23_peptidase"/>
    <property type="match status" value="1"/>
</dbReference>